<name>A0A2P5BK72_PARAD</name>
<keyword evidence="2" id="KW-1185">Reference proteome</keyword>
<proteinExistence type="predicted"/>
<organism evidence="1 2">
    <name type="scientific">Parasponia andersonii</name>
    <name type="common">Sponia andersonii</name>
    <dbReference type="NCBI Taxonomy" id="3476"/>
    <lineage>
        <taxon>Eukaryota</taxon>
        <taxon>Viridiplantae</taxon>
        <taxon>Streptophyta</taxon>
        <taxon>Embryophyta</taxon>
        <taxon>Tracheophyta</taxon>
        <taxon>Spermatophyta</taxon>
        <taxon>Magnoliopsida</taxon>
        <taxon>eudicotyledons</taxon>
        <taxon>Gunneridae</taxon>
        <taxon>Pentapetalae</taxon>
        <taxon>rosids</taxon>
        <taxon>fabids</taxon>
        <taxon>Rosales</taxon>
        <taxon>Cannabaceae</taxon>
        <taxon>Parasponia</taxon>
    </lineage>
</organism>
<reference evidence="2" key="1">
    <citation type="submission" date="2016-06" db="EMBL/GenBank/DDBJ databases">
        <title>Parallel loss of symbiosis genes in relatives of nitrogen-fixing non-legume Parasponia.</title>
        <authorList>
            <person name="Van Velzen R."/>
            <person name="Holmer R."/>
            <person name="Bu F."/>
            <person name="Rutten L."/>
            <person name="Van Zeijl A."/>
            <person name="Liu W."/>
            <person name="Santuari L."/>
            <person name="Cao Q."/>
            <person name="Sharma T."/>
            <person name="Shen D."/>
            <person name="Roswanjaya Y."/>
            <person name="Wardhani T."/>
            <person name="Kalhor M.S."/>
            <person name="Jansen J."/>
            <person name="Van den Hoogen J."/>
            <person name="Gungor B."/>
            <person name="Hartog M."/>
            <person name="Hontelez J."/>
            <person name="Verver J."/>
            <person name="Yang W.-C."/>
            <person name="Schijlen E."/>
            <person name="Repin R."/>
            <person name="Schilthuizen M."/>
            <person name="Schranz E."/>
            <person name="Heidstra R."/>
            <person name="Miyata K."/>
            <person name="Fedorova E."/>
            <person name="Kohlen W."/>
            <person name="Bisseling T."/>
            <person name="Smit S."/>
            <person name="Geurts R."/>
        </authorList>
    </citation>
    <scope>NUCLEOTIDE SEQUENCE [LARGE SCALE GENOMIC DNA]</scope>
    <source>
        <strain evidence="2">cv. WU1-14</strain>
    </source>
</reference>
<accession>A0A2P5BK72</accession>
<evidence type="ECO:0000313" key="1">
    <source>
        <dbReference type="EMBL" id="PON49181.1"/>
    </source>
</evidence>
<gene>
    <name evidence="1" type="ORF">PanWU01x14_231700</name>
</gene>
<protein>
    <submittedName>
        <fullName evidence="1">Uncharacterized protein</fullName>
    </submittedName>
</protein>
<dbReference type="AlphaFoldDB" id="A0A2P5BK72"/>
<evidence type="ECO:0000313" key="2">
    <source>
        <dbReference type="Proteomes" id="UP000237105"/>
    </source>
</evidence>
<dbReference type="EMBL" id="JXTB01000265">
    <property type="protein sequence ID" value="PON49181.1"/>
    <property type="molecule type" value="Genomic_DNA"/>
</dbReference>
<comment type="caution">
    <text evidence="1">The sequence shown here is derived from an EMBL/GenBank/DDBJ whole genome shotgun (WGS) entry which is preliminary data.</text>
</comment>
<dbReference type="Proteomes" id="UP000237105">
    <property type="component" value="Unassembled WGS sequence"/>
</dbReference>
<sequence>MVEQSRRKKKRGESVIMGLVVAGWPAWSSRGGERKEEEKGLVVAPLLQRRWSGSATEGRVYTRDKREYERDLGLFWVFAAHIADLEWGFEFVFGVGSLPLKQKWKPICLNRLLLVTG</sequence>